<evidence type="ECO:0000256" key="9">
    <source>
        <dbReference type="SAM" id="Phobius"/>
    </source>
</evidence>
<organism evidence="11 12">
    <name type="scientific">Amycolatopsis rubida</name>
    <dbReference type="NCBI Taxonomy" id="112413"/>
    <lineage>
        <taxon>Bacteria</taxon>
        <taxon>Bacillati</taxon>
        <taxon>Actinomycetota</taxon>
        <taxon>Actinomycetes</taxon>
        <taxon>Pseudonocardiales</taxon>
        <taxon>Pseudonocardiaceae</taxon>
        <taxon>Amycolatopsis</taxon>
    </lineage>
</organism>
<name>A0A1I5RP16_9PSEU</name>
<dbReference type="GO" id="GO:0006865">
    <property type="term" value="P:amino acid transport"/>
    <property type="evidence" value="ECO:0007669"/>
    <property type="project" value="UniProtKB-KW"/>
</dbReference>
<dbReference type="STRING" id="112413.SAMN05421854_1067"/>
<feature type="transmembrane region" description="Helical" evidence="9">
    <location>
        <begin position="95"/>
        <end position="112"/>
    </location>
</feature>
<evidence type="ECO:0000259" key="10">
    <source>
        <dbReference type="Pfam" id="PF00324"/>
    </source>
</evidence>
<feature type="transmembrane region" description="Helical" evidence="9">
    <location>
        <begin position="118"/>
        <end position="138"/>
    </location>
</feature>
<feature type="transmembrane region" description="Helical" evidence="9">
    <location>
        <begin position="436"/>
        <end position="457"/>
    </location>
</feature>
<keyword evidence="5" id="KW-0029">Amino-acid transport</keyword>
<feature type="transmembrane region" description="Helical" evidence="9">
    <location>
        <begin position="508"/>
        <end position="527"/>
    </location>
</feature>
<keyword evidence="4 9" id="KW-0812">Transmembrane</keyword>
<evidence type="ECO:0000256" key="7">
    <source>
        <dbReference type="ARBA" id="ARBA00023136"/>
    </source>
</evidence>
<dbReference type="PANTHER" id="PTHR43495">
    <property type="entry name" value="GABA PERMEASE"/>
    <property type="match status" value="1"/>
</dbReference>
<evidence type="ECO:0000313" key="11">
    <source>
        <dbReference type="EMBL" id="SFP59666.1"/>
    </source>
</evidence>
<dbReference type="Proteomes" id="UP000199137">
    <property type="component" value="Unassembled WGS sequence"/>
</dbReference>
<feature type="transmembrane region" description="Helical" evidence="9">
    <location>
        <begin position="274"/>
        <end position="300"/>
    </location>
</feature>
<comment type="similarity">
    <text evidence="2">Belongs to the amino acid-polyamine-organocation (APC) superfamily. Amino acid transporter (AAT) (TC 2.A.3.1) family.</text>
</comment>
<feature type="transmembrane region" description="Helical" evidence="9">
    <location>
        <begin position="349"/>
        <end position="377"/>
    </location>
</feature>
<dbReference type="FunFam" id="1.20.1740.10:FF:000001">
    <property type="entry name" value="Amino acid permease"/>
    <property type="match status" value="1"/>
</dbReference>
<keyword evidence="6 9" id="KW-1133">Transmembrane helix</keyword>
<dbReference type="AlphaFoldDB" id="A0A1I5RP16"/>
<evidence type="ECO:0000256" key="5">
    <source>
        <dbReference type="ARBA" id="ARBA00022970"/>
    </source>
</evidence>
<feature type="domain" description="Amino acid permease/ SLC12A" evidence="10">
    <location>
        <begin position="94"/>
        <end position="520"/>
    </location>
</feature>
<dbReference type="GO" id="GO:0055085">
    <property type="term" value="P:transmembrane transport"/>
    <property type="evidence" value="ECO:0007669"/>
    <property type="project" value="InterPro"/>
</dbReference>
<dbReference type="GO" id="GO:0016020">
    <property type="term" value="C:membrane"/>
    <property type="evidence" value="ECO:0007669"/>
    <property type="project" value="UniProtKB-SubCell"/>
</dbReference>
<keyword evidence="7 9" id="KW-0472">Membrane</keyword>
<dbReference type="Pfam" id="PF00324">
    <property type="entry name" value="AA_permease"/>
    <property type="match status" value="1"/>
</dbReference>
<keyword evidence="3" id="KW-0813">Transport</keyword>
<evidence type="ECO:0000256" key="6">
    <source>
        <dbReference type="ARBA" id="ARBA00022989"/>
    </source>
</evidence>
<dbReference type="Gene3D" id="1.20.1740.10">
    <property type="entry name" value="Amino acid/polyamine transporter I"/>
    <property type="match status" value="1"/>
</dbReference>
<evidence type="ECO:0000313" key="12">
    <source>
        <dbReference type="Proteomes" id="UP000199137"/>
    </source>
</evidence>
<dbReference type="OrthoDB" id="5297508at2"/>
<evidence type="ECO:0000256" key="4">
    <source>
        <dbReference type="ARBA" id="ARBA00022692"/>
    </source>
</evidence>
<feature type="region of interest" description="Disordered" evidence="8">
    <location>
        <begin position="1"/>
        <end position="87"/>
    </location>
</feature>
<evidence type="ECO:0000256" key="3">
    <source>
        <dbReference type="ARBA" id="ARBA00022448"/>
    </source>
</evidence>
<feature type="transmembrane region" description="Helical" evidence="9">
    <location>
        <begin position="478"/>
        <end position="502"/>
    </location>
</feature>
<accession>A0A1I5RP16</accession>
<feature type="transmembrane region" description="Helical" evidence="9">
    <location>
        <begin position="175"/>
        <end position="197"/>
    </location>
</feature>
<protein>
    <submittedName>
        <fullName evidence="11">GABA permease</fullName>
    </submittedName>
</protein>
<evidence type="ECO:0000256" key="1">
    <source>
        <dbReference type="ARBA" id="ARBA00004141"/>
    </source>
</evidence>
<dbReference type="PIRSF" id="PIRSF006060">
    <property type="entry name" value="AA_transporter"/>
    <property type="match status" value="1"/>
</dbReference>
<feature type="transmembrane region" description="Helical" evidence="9">
    <location>
        <begin position="203"/>
        <end position="224"/>
    </location>
</feature>
<feature type="transmembrane region" description="Helical" evidence="9">
    <location>
        <begin position="236"/>
        <end position="254"/>
    </location>
</feature>
<feature type="transmembrane region" description="Helical" evidence="9">
    <location>
        <begin position="312"/>
        <end position="337"/>
    </location>
</feature>
<dbReference type="EMBL" id="FOWC01000006">
    <property type="protein sequence ID" value="SFP59666.1"/>
    <property type="molecule type" value="Genomic_DNA"/>
</dbReference>
<reference evidence="11 12" key="1">
    <citation type="submission" date="2016-10" db="EMBL/GenBank/DDBJ databases">
        <authorList>
            <person name="de Groot N.N."/>
        </authorList>
    </citation>
    <scope>NUCLEOTIDE SEQUENCE [LARGE SCALE GENOMIC DNA]</scope>
    <source>
        <strain evidence="11 12">DSM 44637</strain>
    </source>
</reference>
<dbReference type="InterPro" id="IPR004841">
    <property type="entry name" value="AA-permease/SLC12A_dom"/>
</dbReference>
<feature type="compositionally biased region" description="Low complexity" evidence="8">
    <location>
        <begin position="15"/>
        <end position="67"/>
    </location>
</feature>
<evidence type="ECO:0000256" key="2">
    <source>
        <dbReference type="ARBA" id="ARBA00008583"/>
    </source>
</evidence>
<proteinExistence type="inferred from homology"/>
<feature type="transmembrane region" description="Helical" evidence="9">
    <location>
        <begin position="409"/>
        <end position="430"/>
    </location>
</feature>
<sequence length="539" mass="56925">MADRITEQGQGGPDTPGEAAAEKAAPAEAAERTATPSETARGKAAASAATSGKTAAAETAQRTATPAGASPHNATQAETAATPAGDPAKLRSRHITMIALGGIIGASLFVGSGNVVRAVGPAAVISYLIGGLLVFLAMRMLGEMAAARPAIGSFMEYARVGLGEWAGYLVGWLYWYYWIGVIAFEAVVGGSVLGGWFPDVPQWVFSVVLLLFFTTTNLVSARSFGEVEYWLASIKVAAIIVFLAVGALFAFGLWPKASFSIPNLWQHGGFAPQGWWPVLSGVAIVIFSYFGTEIAVMAAAESEDPAKGVRRAVVTVIWRILLFFVGGVLLIVTIVPWNQLPDPKQEGPFAHAFTLFGLPGAGLVMNAVVLTAACSVLNSGLYSAGRMFSALAEKRLAPRAVAKKSKSGVPAVAVVACTIGGYIAVFVNFVAPGSGIFDFIMNSAGLVALFVYSFIAFTQMRMRHNMTPEERAGLKLKMWLHPWLGILTVVGVVAIIVVMLLTDDSARTQVWTSIVSLAVIAAFWPLVRRQLRKGAAKES</sequence>
<evidence type="ECO:0000256" key="8">
    <source>
        <dbReference type="SAM" id="MobiDB-lite"/>
    </source>
</evidence>
<gene>
    <name evidence="11" type="ORF">SAMN05421854_1067</name>
</gene>
<dbReference type="PANTHER" id="PTHR43495:SF5">
    <property type="entry name" value="GAMMA-AMINOBUTYRIC ACID PERMEASE"/>
    <property type="match status" value="1"/>
</dbReference>
<comment type="subcellular location">
    <subcellularLocation>
        <location evidence="1">Membrane</location>
        <topology evidence="1">Multi-pass membrane protein</topology>
    </subcellularLocation>
</comment>